<dbReference type="Pfam" id="PF00011">
    <property type="entry name" value="HSP20"/>
    <property type="match status" value="1"/>
</dbReference>
<evidence type="ECO:0000256" key="3">
    <source>
        <dbReference type="RuleBase" id="RU003616"/>
    </source>
</evidence>
<dbReference type="Proteomes" id="UP000198440">
    <property type="component" value="Unassembled WGS sequence"/>
</dbReference>
<sequence>MRHFDFAPLYRATVGFDQMADMMDRVLANETAQTGYPPYNIEKTADDAYRISIAVAGFAEDELSVEVKEQALIVSARKGENGDEAKAFLHRGIATRAFERRFHLADHVRVQGAIHENGMLHIDLKREIPEALKPRQIAIARPQNAVTVQKDVLDAETVN</sequence>
<dbReference type="OrthoDB" id="9810618at2"/>
<dbReference type="InterPro" id="IPR037913">
    <property type="entry name" value="ACD_IbpA/B"/>
</dbReference>
<feature type="domain" description="SHSP" evidence="4">
    <location>
        <begin position="30"/>
        <end position="142"/>
    </location>
</feature>
<evidence type="ECO:0000256" key="2">
    <source>
        <dbReference type="PROSITE-ProRule" id="PRU00285"/>
    </source>
</evidence>
<evidence type="ECO:0000313" key="6">
    <source>
        <dbReference type="Proteomes" id="UP000198440"/>
    </source>
</evidence>
<organism evidence="5 6">
    <name type="scientific">Antarctobacter heliothermus</name>
    <dbReference type="NCBI Taxonomy" id="74033"/>
    <lineage>
        <taxon>Bacteria</taxon>
        <taxon>Pseudomonadati</taxon>
        <taxon>Pseudomonadota</taxon>
        <taxon>Alphaproteobacteria</taxon>
        <taxon>Rhodobacterales</taxon>
        <taxon>Roseobacteraceae</taxon>
        <taxon>Antarctobacter</taxon>
    </lineage>
</organism>
<evidence type="ECO:0000256" key="1">
    <source>
        <dbReference type="ARBA" id="ARBA00023016"/>
    </source>
</evidence>
<evidence type="ECO:0000259" key="4">
    <source>
        <dbReference type="PROSITE" id="PS01031"/>
    </source>
</evidence>
<dbReference type="SUPFAM" id="SSF49764">
    <property type="entry name" value="HSP20-like chaperones"/>
    <property type="match status" value="1"/>
</dbReference>
<dbReference type="PANTHER" id="PTHR47062:SF1">
    <property type="entry name" value="SMALL HEAT SHOCK PROTEIN IBPA"/>
    <property type="match status" value="1"/>
</dbReference>
<dbReference type="RefSeq" id="WP_089277552.1">
    <property type="nucleotide sequence ID" value="NZ_FZON01000013.1"/>
</dbReference>
<evidence type="ECO:0000313" key="5">
    <source>
        <dbReference type="EMBL" id="SNS39441.1"/>
    </source>
</evidence>
<dbReference type="Gene3D" id="2.60.40.790">
    <property type="match status" value="1"/>
</dbReference>
<keyword evidence="1" id="KW-0346">Stress response</keyword>
<name>A0A239E4W0_9RHOB</name>
<accession>A0A239E4W0</accession>
<dbReference type="InterPro" id="IPR002068">
    <property type="entry name" value="A-crystallin/Hsp20_dom"/>
</dbReference>
<dbReference type="InterPro" id="IPR008978">
    <property type="entry name" value="HSP20-like_chaperone"/>
</dbReference>
<dbReference type="PROSITE" id="PS01031">
    <property type="entry name" value="SHSP"/>
    <property type="match status" value="1"/>
</dbReference>
<dbReference type="EMBL" id="FZON01000013">
    <property type="protein sequence ID" value="SNS39441.1"/>
    <property type="molecule type" value="Genomic_DNA"/>
</dbReference>
<proteinExistence type="inferred from homology"/>
<protein>
    <submittedName>
        <fullName evidence="5">Molecular chaperone IbpA</fullName>
    </submittedName>
</protein>
<dbReference type="PANTHER" id="PTHR47062">
    <property type="match status" value="1"/>
</dbReference>
<dbReference type="AlphaFoldDB" id="A0A239E4W0"/>
<reference evidence="5 6" key="1">
    <citation type="submission" date="2017-06" db="EMBL/GenBank/DDBJ databases">
        <authorList>
            <person name="Kim H.J."/>
            <person name="Triplett B.A."/>
        </authorList>
    </citation>
    <scope>NUCLEOTIDE SEQUENCE [LARGE SCALE GENOMIC DNA]</scope>
    <source>
        <strain evidence="5 6">DSM 11445</strain>
    </source>
</reference>
<dbReference type="CDD" id="cd06470">
    <property type="entry name" value="ACD_IbpA-B_like"/>
    <property type="match status" value="1"/>
</dbReference>
<gene>
    <name evidence="5" type="ORF">SAMN04488078_101352</name>
</gene>
<comment type="similarity">
    <text evidence="2 3">Belongs to the small heat shock protein (HSP20) family.</text>
</comment>